<organism evidence="2 3">
    <name type="scientific">Bonamia ostreae</name>
    <dbReference type="NCBI Taxonomy" id="126728"/>
    <lineage>
        <taxon>Eukaryota</taxon>
        <taxon>Sar</taxon>
        <taxon>Rhizaria</taxon>
        <taxon>Endomyxa</taxon>
        <taxon>Ascetosporea</taxon>
        <taxon>Haplosporida</taxon>
        <taxon>Bonamia</taxon>
    </lineage>
</organism>
<gene>
    <name evidence="2" type="ORF">MHBO_001440</name>
</gene>
<keyword evidence="1" id="KW-0732">Signal</keyword>
<feature type="chain" id="PRO_5045846735" evidence="1">
    <location>
        <begin position="18"/>
        <end position="123"/>
    </location>
</feature>
<dbReference type="EMBL" id="JBDODL010000353">
    <property type="protein sequence ID" value="MES1919644.1"/>
    <property type="molecule type" value="Genomic_DNA"/>
</dbReference>
<reference evidence="2 3" key="1">
    <citation type="journal article" date="2024" name="BMC Biol.">
        <title>Comparative genomics of Ascetosporea gives new insight into the evolutionary basis for animal parasitism in Rhizaria.</title>
        <authorList>
            <person name="Hiltunen Thoren M."/>
            <person name="Onut-Brannstrom I."/>
            <person name="Alfjorden A."/>
            <person name="Peckova H."/>
            <person name="Swords F."/>
            <person name="Hooper C."/>
            <person name="Holzer A.S."/>
            <person name="Bass D."/>
            <person name="Burki F."/>
        </authorList>
    </citation>
    <scope>NUCLEOTIDE SEQUENCE [LARGE SCALE GENOMIC DNA]</scope>
    <source>
        <strain evidence="2">20-A016</strain>
    </source>
</reference>
<evidence type="ECO:0000256" key="1">
    <source>
        <dbReference type="SAM" id="SignalP"/>
    </source>
</evidence>
<keyword evidence="3" id="KW-1185">Reference proteome</keyword>
<feature type="signal peptide" evidence="1">
    <location>
        <begin position="1"/>
        <end position="17"/>
    </location>
</feature>
<evidence type="ECO:0000313" key="2">
    <source>
        <dbReference type="EMBL" id="MES1919644.1"/>
    </source>
</evidence>
<name>A0ABV2AJH4_9EUKA</name>
<proteinExistence type="predicted"/>
<accession>A0ABV2AJH4</accession>
<evidence type="ECO:0000313" key="3">
    <source>
        <dbReference type="Proteomes" id="UP001439008"/>
    </source>
</evidence>
<protein>
    <submittedName>
        <fullName evidence="2">Uncharacterized protein</fullName>
    </submittedName>
</protein>
<comment type="caution">
    <text evidence="2">The sequence shown here is derived from an EMBL/GenBank/DDBJ whole genome shotgun (WGS) entry which is preliminary data.</text>
</comment>
<sequence length="123" mass="14374">MVFSHLSLVVFIRLVSSYGKAWQYGPPIESKLYEQRCLNLSKRMCTFDDLSDFFTEQKNLCEHAWIYPFYKTDSAYNVNFNYPGNNCGDYNVINSDNYKDAELASWCCESSYYKMAFSPKLAI</sequence>
<dbReference type="Proteomes" id="UP001439008">
    <property type="component" value="Unassembled WGS sequence"/>
</dbReference>